<dbReference type="Proteomes" id="UP000223913">
    <property type="component" value="Unassembled WGS sequence"/>
</dbReference>
<dbReference type="InterPro" id="IPR024079">
    <property type="entry name" value="MetalloPept_cat_dom_sf"/>
</dbReference>
<keyword evidence="5" id="KW-1185">Reference proteome</keyword>
<feature type="chain" id="PRO_5013084590" description="Peptidase M12B domain-containing protein" evidence="2">
    <location>
        <begin position="21"/>
        <end position="847"/>
    </location>
</feature>
<dbReference type="OrthoDB" id="9792152at2"/>
<feature type="domain" description="Peptidase M12B" evidence="3">
    <location>
        <begin position="225"/>
        <end position="391"/>
    </location>
</feature>
<gene>
    <name evidence="4" type="ORF">CRP01_20675</name>
</gene>
<evidence type="ECO:0000256" key="1">
    <source>
        <dbReference type="SAM" id="MobiDB-lite"/>
    </source>
</evidence>
<dbReference type="InterPro" id="IPR026444">
    <property type="entry name" value="Secre_tail"/>
</dbReference>
<dbReference type="RefSeq" id="WP_099152000.1">
    <property type="nucleotide sequence ID" value="NZ_PDUD01000025.1"/>
</dbReference>
<proteinExistence type="predicted"/>
<feature type="region of interest" description="Disordered" evidence="1">
    <location>
        <begin position="443"/>
        <end position="473"/>
    </location>
</feature>
<protein>
    <recommendedName>
        <fullName evidence="3">Peptidase M12B domain-containing protein</fullName>
    </recommendedName>
</protein>
<evidence type="ECO:0000256" key="2">
    <source>
        <dbReference type="SAM" id="SignalP"/>
    </source>
</evidence>
<name>A0A2D0N7H8_FLAN2</name>
<dbReference type="PROSITE" id="PS50215">
    <property type="entry name" value="ADAM_MEPRO"/>
    <property type="match status" value="1"/>
</dbReference>
<evidence type="ECO:0000313" key="4">
    <source>
        <dbReference type="EMBL" id="PHN04427.1"/>
    </source>
</evidence>
<dbReference type="GO" id="GO:0004222">
    <property type="term" value="F:metalloendopeptidase activity"/>
    <property type="evidence" value="ECO:0007669"/>
    <property type="project" value="InterPro"/>
</dbReference>
<keyword evidence="2" id="KW-0732">Signal</keyword>
<dbReference type="AlphaFoldDB" id="A0A2D0N7H8"/>
<dbReference type="NCBIfam" id="TIGR04183">
    <property type="entry name" value="Por_Secre_tail"/>
    <property type="match status" value="1"/>
</dbReference>
<comment type="caution">
    <text evidence="4">The sequence shown here is derived from an EMBL/GenBank/DDBJ whole genome shotgun (WGS) entry which is preliminary data.</text>
</comment>
<dbReference type="GO" id="GO:0006508">
    <property type="term" value="P:proteolysis"/>
    <property type="evidence" value="ECO:0007669"/>
    <property type="project" value="InterPro"/>
</dbReference>
<reference evidence="4 5" key="1">
    <citation type="submission" date="2017-10" db="EMBL/GenBank/DDBJ databases">
        <title>The draft genome sequence of Lewinella nigricans NBRC 102662.</title>
        <authorList>
            <person name="Wang K."/>
        </authorList>
    </citation>
    <scope>NUCLEOTIDE SEQUENCE [LARGE SCALE GENOMIC DNA]</scope>
    <source>
        <strain evidence="4 5">NBRC 102662</strain>
    </source>
</reference>
<feature type="signal peptide" evidence="2">
    <location>
        <begin position="1"/>
        <end position="20"/>
    </location>
</feature>
<evidence type="ECO:0000313" key="5">
    <source>
        <dbReference type="Proteomes" id="UP000223913"/>
    </source>
</evidence>
<dbReference type="Pfam" id="PF18962">
    <property type="entry name" value="Por_Secre_tail"/>
    <property type="match status" value="1"/>
</dbReference>
<feature type="compositionally biased region" description="Gly residues" evidence="1">
    <location>
        <begin position="444"/>
        <end position="466"/>
    </location>
</feature>
<evidence type="ECO:0000259" key="3">
    <source>
        <dbReference type="PROSITE" id="PS50215"/>
    </source>
</evidence>
<sequence>MKIMCIVLAFLAFIPLVTSQSSQTPLAQTINAKHAEGKTFKTPKLFDLLPANGRSEVPVNLPAEVREYELLQLEEENLQELIHNSPETFTLNLPSAGRAPLEVELVRVNIFSENFKVRTSSSPTPVEVETGLHYRGIIKGETESVAAVSIFENEVRGLFSSSRLGNLTLGRLPEQGRSPKAENYILYDDRPVAARQEFECGTPDDGPDYTVDELSYTSRGRDANDCVRVYFEVDNDIFRDKGSVAKATDYVTGLFNEVAVLYANENINVIISEIFIWDSASPYSGSSSGALLSQFQNYRKSFDGEIGQLLSYQASGGIAVLSGLCHPYSWARLSFASVNRTYNNVPSYSFSVMVVTHELGHLLGSQHTHACVWNGNNTAIDGCAGFTEGSCPNPGKPSDGGTIMSYCHITSSGINFSKGFGPQPGSVIRSRVSQGTCMQTCSAPGGGSSGGDTGSGGSDSGSGGSDSSGSGNARCSDNEVILTLTLDNFGPETSWEITDDRNTLLYSGGPYDKKKSGAIMRDTFCLPDGCYNFMMLDEDGDGICCEYGQGSFILKNASNQTLASGGDFEYESGTDFCLPDGTSDGGGDSGSCLTIDLASAKIQSYGDSQDQGTSSIVNNGTVLKLENNAWKAIMMDYDITPNTVLEFEFFSTAEGEIHGIGFDDDNSISYSLTFKVFGIQSWGRLDYDTYPGGGIWKKYSIPVGKFYTGQADRLFFACDNDRYPYGGNAYYRNVRIHEGAGCGSQLPDGEAGTLPGQDLGQAEASRFSVYPNPTSEQLKLRLPPLSGGNAGLVQIYNTTGQLLIEQDLIESSTEMSINVEALAQGTYLIRYDNGTDATTERFTILRE</sequence>
<dbReference type="Gene3D" id="3.40.390.10">
    <property type="entry name" value="Collagenase (Catalytic Domain)"/>
    <property type="match status" value="1"/>
</dbReference>
<dbReference type="InterPro" id="IPR001590">
    <property type="entry name" value="Peptidase_M12B"/>
</dbReference>
<dbReference type="SUPFAM" id="SSF55486">
    <property type="entry name" value="Metalloproteases ('zincins'), catalytic domain"/>
    <property type="match status" value="1"/>
</dbReference>
<accession>A0A2D0N7H8</accession>
<dbReference type="Pfam" id="PF13688">
    <property type="entry name" value="Reprolysin_5"/>
    <property type="match status" value="1"/>
</dbReference>
<organism evidence="4 5">
    <name type="scientific">Flavilitoribacter nigricans (strain ATCC 23147 / DSM 23189 / NBRC 102662 / NCIMB 1420 / SS-2)</name>
    <name type="common">Lewinella nigricans</name>
    <dbReference type="NCBI Taxonomy" id="1122177"/>
    <lineage>
        <taxon>Bacteria</taxon>
        <taxon>Pseudomonadati</taxon>
        <taxon>Bacteroidota</taxon>
        <taxon>Saprospiria</taxon>
        <taxon>Saprospirales</taxon>
        <taxon>Lewinellaceae</taxon>
        <taxon>Flavilitoribacter</taxon>
    </lineage>
</organism>
<dbReference type="EMBL" id="PDUD01000025">
    <property type="protein sequence ID" value="PHN04427.1"/>
    <property type="molecule type" value="Genomic_DNA"/>
</dbReference>